<dbReference type="AlphaFoldDB" id="A0A8I2YU93"/>
<evidence type="ECO:0000313" key="2">
    <source>
        <dbReference type="EMBL" id="KAG6379354.1"/>
    </source>
</evidence>
<dbReference type="OrthoDB" id="2707265at2759"/>
<keyword evidence="3" id="KW-1185">Reference proteome</keyword>
<evidence type="ECO:0000313" key="3">
    <source>
        <dbReference type="Proteomes" id="UP000683000"/>
    </source>
</evidence>
<sequence>MHAPKSQKSHARASLTGMNVPSIWLPNPGGTVTYIAGGPASATLTSLSQGSPSATPTPSRKRKRGAKSLPRGPHPSNMPGSHDAEDQEIAHLLTEAFRLLSDSVSQLSDSENKNKLTNILASFSALLLKFGVPVDGDENSTQQH</sequence>
<feature type="compositionally biased region" description="Polar residues" evidence="1">
    <location>
        <begin position="42"/>
        <end position="58"/>
    </location>
</feature>
<gene>
    <name evidence="2" type="ORF">JVT61DRAFT_11817</name>
</gene>
<feature type="region of interest" description="Disordered" evidence="1">
    <location>
        <begin position="35"/>
        <end position="89"/>
    </location>
</feature>
<dbReference type="Proteomes" id="UP000683000">
    <property type="component" value="Unassembled WGS sequence"/>
</dbReference>
<reference evidence="2" key="1">
    <citation type="submission" date="2021-03" db="EMBL/GenBank/DDBJ databases">
        <title>Evolutionary innovations through gain and loss of genes in the ectomycorrhizal Boletales.</title>
        <authorList>
            <person name="Wu G."/>
            <person name="Miyauchi S."/>
            <person name="Morin E."/>
            <person name="Yang Z.-L."/>
            <person name="Xu J."/>
            <person name="Martin F.M."/>
        </authorList>
    </citation>
    <scope>NUCLEOTIDE SEQUENCE</scope>
    <source>
        <strain evidence="2">BR01</strain>
    </source>
</reference>
<accession>A0A8I2YU93</accession>
<proteinExistence type="predicted"/>
<feature type="compositionally biased region" description="Basic residues" evidence="1">
    <location>
        <begin position="1"/>
        <end position="11"/>
    </location>
</feature>
<protein>
    <submittedName>
        <fullName evidence="2">Uncharacterized protein</fullName>
    </submittedName>
</protein>
<dbReference type="EMBL" id="JAGFBS010000005">
    <property type="protein sequence ID" value="KAG6379354.1"/>
    <property type="molecule type" value="Genomic_DNA"/>
</dbReference>
<organism evidence="2 3">
    <name type="scientific">Boletus reticuloceps</name>
    <dbReference type="NCBI Taxonomy" id="495285"/>
    <lineage>
        <taxon>Eukaryota</taxon>
        <taxon>Fungi</taxon>
        <taxon>Dikarya</taxon>
        <taxon>Basidiomycota</taxon>
        <taxon>Agaricomycotina</taxon>
        <taxon>Agaricomycetes</taxon>
        <taxon>Agaricomycetidae</taxon>
        <taxon>Boletales</taxon>
        <taxon>Boletineae</taxon>
        <taxon>Boletaceae</taxon>
        <taxon>Boletoideae</taxon>
        <taxon>Boletus</taxon>
    </lineage>
</organism>
<evidence type="ECO:0000256" key="1">
    <source>
        <dbReference type="SAM" id="MobiDB-lite"/>
    </source>
</evidence>
<comment type="caution">
    <text evidence="2">The sequence shown here is derived from an EMBL/GenBank/DDBJ whole genome shotgun (WGS) entry which is preliminary data.</text>
</comment>
<name>A0A8I2YU93_9AGAM</name>
<feature type="region of interest" description="Disordered" evidence="1">
    <location>
        <begin position="1"/>
        <end position="22"/>
    </location>
</feature>